<reference evidence="1 2" key="1">
    <citation type="submission" date="2020-08" db="EMBL/GenBank/DDBJ databases">
        <title>Genomic Encyclopedia of Type Strains, Phase IV (KMG-IV): sequencing the most valuable type-strain genomes for metagenomic binning, comparative biology and taxonomic classification.</title>
        <authorList>
            <person name="Goeker M."/>
        </authorList>
    </citation>
    <scope>NUCLEOTIDE SEQUENCE [LARGE SCALE GENOMIC DNA]</scope>
    <source>
        <strain evidence="1 2">DSM 25966</strain>
    </source>
</reference>
<proteinExistence type="predicted"/>
<gene>
    <name evidence="1" type="ORF">GGR25_004878</name>
</gene>
<evidence type="ECO:0000313" key="2">
    <source>
        <dbReference type="Proteomes" id="UP000553963"/>
    </source>
</evidence>
<accession>A0A840ATS2</accession>
<name>A0A840ATS2_9HYPH</name>
<dbReference type="AlphaFoldDB" id="A0A840ATS2"/>
<comment type="caution">
    <text evidence="1">The sequence shown here is derived from an EMBL/GenBank/DDBJ whole genome shotgun (WGS) entry which is preliminary data.</text>
</comment>
<dbReference type="Proteomes" id="UP000553963">
    <property type="component" value="Unassembled WGS sequence"/>
</dbReference>
<keyword evidence="2" id="KW-1185">Reference proteome</keyword>
<evidence type="ECO:0008006" key="3">
    <source>
        <dbReference type="Google" id="ProtNLM"/>
    </source>
</evidence>
<organism evidence="1 2">
    <name type="scientific">Kaistia hirudinis</name>
    <dbReference type="NCBI Taxonomy" id="1293440"/>
    <lineage>
        <taxon>Bacteria</taxon>
        <taxon>Pseudomonadati</taxon>
        <taxon>Pseudomonadota</taxon>
        <taxon>Alphaproteobacteria</taxon>
        <taxon>Hyphomicrobiales</taxon>
        <taxon>Kaistiaceae</taxon>
        <taxon>Kaistia</taxon>
    </lineage>
</organism>
<sequence length="118" mass="11588">MALVAAYVLLIQALFGAFAIGASAGPLIDQPGSAVLCAPLGAEPAPDGTPLAPGHHLPDCCLTGCMMFGAAILPPLGAGGIFVPAEIDAAPARPAAIVLSVPPRRGTPIHPRAPPATA</sequence>
<dbReference type="RefSeq" id="WP_183401455.1">
    <property type="nucleotide sequence ID" value="NZ_JBHLWW010000008.1"/>
</dbReference>
<evidence type="ECO:0000313" key="1">
    <source>
        <dbReference type="EMBL" id="MBB3933800.1"/>
    </source>
</evidence>
<dbReference type="EMBL" id="JACIDS010000008">
    <property type="protein sequence ID" value="MBB3933800.1"/>
    <property type="molecule type" value="Genomic_DNA"/>
</dbReference>
<protein>
    <recommendedName>
        <fullName evidence="3">DUF2946 domain-containing protein</fullName>
    </recommendedName>
</protein>